<dbReference type="GO" id="GO:0016616">
    <property type="term" value="F:oxidoreductase activity, acting on the CH-OH group of donors, NAD or NADP as acceptor"/>
    <property type="evidence" value="ECO:0007669"/>
    <property type="project" value="TreeGrafter"/>
</dbReference>
<evidence type="ECO:0000256" key="2">
    <source>
        <dbReference type="ARBA" id="ARBA00023002"/>
    </source>
</evidence>
<accession>A0AAW1MLT1</accession>
<dbReference type="FunFam" id="3.40.50.720:FF:000645">
    <property type="entry name" value="Anthocyanidin reductase ((2S)-flavan-3-ol-forming)"/>
    <property type="match status" value="1"/>
</dbReference>
<name>A0AAW1MLT1_SAPOF</name>
<dbReference type="AlphaFoldDB" id="A0AAW1MLT1"/>
<dbReference type="InterPro" id="IPR050425">
    <property type="entry name" value="NAD(P)_dehydrat-like"/>
</dbReference>
<keyword evidence="2" id="KW-0560">Oxidoreductase</keyword>
<keyword evidence="1" id="KW-0521">NADP</keyword>
<feature type="domain" description="NAD-dependent epimerase/dehydratase" evidence="3">
    <location>
        <begin position="9"/>
        <end position="258"/>
    </location>
</feature>
<dbReference type="PANTHER" id="PTHR10366:SF696">
    <property type="entry name" value="OS07G0601900 PROTEIN"/>
    <property type="match status" value="1"/>
</dbReference>
<proteinExistence type="predicted"/>
<dbReference type="InterPro" id="IPR001509">
    <property type="entry name" value="Epimerase_deHydtase"/>
</dbReference>
<comment type="caution">
    <text evidence="4">The sequence shown here is derived from an EMBL/GenBank/DDBJ whole genome shotgun (WGS) entry which is preliminary data.</text>
</comment>
<protein>
    <recommendedName>
        <fullName evidence="3">NAD-dependent epimerase/dehydratase domain-containing protein</fullName>
    </recommendedName>
</protein>
<evidence type="ECO:0000259" key="3">
    <source>
        <dbReference type="Pfam" id="PF01370"/>
    </source>
</evidence>
<dbReference type="EMBL" id="JBDFQZ010000002">
    <property type="protein sequence ID" value="KAK9749488.1"/>
    <property type="molecule type" value="Genomic_DNA"/>
</dbReference>
<reference evidence="4" key="1">
    <citation type="submission" date="2024-03" db="EMBL/GenBank/DDBJ databases">
        <title>WGS assembly of Saponaria officinalis var. Norfolk2.</title>
        <authorList>
            <person name="Jenkins J."/>
            <person name="Shu S."/>
            <person name="Grimwood J."/>
            <person name="Barry K."/>
            <person name="Goodstein D."/>
            <person name="Schmutz J."/>
            <person name="Leebens-Mack J."/>
            <person name="Osbourn A."/>
        </authorList>
    </citation>
    <scope>NUCLEOTIDE SEQUENCE [LARGE SCALE GENOMIC DNA]</scope>
    <source>
        <strain evidence="4">JIC</strain>
    </source>
</reference>
<dbReference type="Gene3D" id="3.40.50.720">
    <property type="entry name" value="NAD(P)-binding Rossmann-like Domain"/>
    <property type="match status" value="1"/>
</dbReference>
<dbReference type="Proteomes" id="UP001443914">
    <property type="component" value="Unassembled WGS sequence"/>
</dbReference>
<dbReference type="SUPFAM" id="SSF51735">
    <property type="entry name" value="NAD(P)-binding Rossmann-fold domains"/>
    <property type="match status" value="1"/>
</dbReference>
<organism evidence="4 5">
    <name type="scientific">Saponaria officinalis</name>
    <name type="common">Common soapwort</name>
    <name type="synonym">Lychnis saponaria</name>
    <dbReference type="NCBI Taxonomy" id="3572"/>
    <lineage>
        <taxon>Eukaryota</taxon>
        <taxon>Viridiplantae</taxon>
        <taxon>Streptophyta</taxon>
        <taxon>Embryophyta</taxon>
        <taxon>Tracheophyta</taxon>
        <taxon>Spermatophyta</taxon>
        <taxon>Magnoliopsida</taxon>
        <taxon>eudicotyledons</taxon>
        <taxon>Gunneridae</taxon>
        <taxon>Pentapetalae</taxon>
        <taxon>Caryophyllales</taxon>
        <taxon>Caryophyllaceae</taxon>
        <taxon>Caryophylleae</taxon>
        <taxon>Saponaria</taxon>
    </lineage>
</organism>
<gene>
    <name evidence="4" type="ORF">RND81_02G129500</name>
</gene>
<dbReference type="Pfam" id="PF01370">
    <property type="entry name" value="Epimerase"/>
    <property type="match status" value="1"/>
</dbReference>
<sequence length="336" mass="37592">MDNNKYCKVCVTGGSGYIGSYLIKKLLDKGTYIVHATLRNLGDETKVGFLKSLGGAEKRLKLFEADIYNPKQFEAALIDCKYVFHVATPLLHTHNSKFKDTTEAAVAGVKSIAMSCIRFGTVKRLIYTASVVAASPLNNDGTGFTDFIDENCWTRLDIPLRFAQVNERSYLMSKTESEKEILRFGEDGNLEVVTLACGLVGGETLLPYTPATVSVFVSPLKDEEVTYRQLKFLEEVCGKIPAIHIEDTCDAHIFCIEKDSISGRFLCASDFVSCAEIAEYYHKTYPELPVKQAFSDVQTNVKWGSTKLVDEGFKYKYDMKMILDDSVKCARRFDVI</sequence>
<evidence type="ECO:0000313" key="5">
    <source>
        <dbReference type="Proteomes" id="UP001443914"/>
    </source>
</evidence>
<evidence type="ECO:0000313" key="4">
    <source>
        <dbReference type="EMBL" id="KAK9749488.1"/>
    </source>
</evidence>
<keyword evidence="5" id="KW-1185">Reference proteome</keyword>
<evidence type="ECO:0000256" key="1">
    <source>
        <dbReference type="ARBA" id="ARBA00022857"/>
    </source>
</evidence>
<dbReference type="InterPro" id="IPR036291">
    <property type="entry name" value="NAD(P)-bd_dom_sf"/>
</dbReference>
<dbReference type="PANTHER" id="PTHR10366">
    <property type="entry name" value="NAD DEPENDENT EPIMERASE/DEHYDRATASE"/>
    <property type="match status" value="1"/>
</dbReference>